<dbReference type="AlphaFoldDB" id="A0A1G7E478"/>
<dbReference type="PRINTS" id="PR00081">
    <property type="entry name" value="GDHRDH"/>
</dbReference>
<dbReference type="InterPro" id="IPR020904">
    <property type="entry name" value="Sc_DH/Rdtase_CS"/>
</dbReference>
<sequence>MNLFDIENKVILITGGGGVLGGEMSNYLLSNGATVIVLDRREETVNAALEKLKKVSANVFGYVCNVLDETSLKEIADQIITTHGKIDVLINAAGGNMPGATIGVDQTIFDVNIDDFKKVVDLNLFGSILPALVFGKKMVENKKGVIINISSMTAQSAITRVVGYSASKAAIDNFTKWLSVELATKFGEGLRVNAIAPGFFIGNQNRDLLIDKETGKYTDRGDTIIRNTPMNRFGETDELNGTIHYLCADASKFVTGVVVPIDGGFSAFSGV</sequence>
<dbReference type="PANTHER" id="PTHR42760">
    <property type="entry name" value="SHORT-CHAIN DEHYDROGENASES/REDUCTASES FAMILY MEMBER"/>
    <property type="match status" value="1"/>
</dbReference>
<dbReference type="SUPFAM" id="SSF51735">
    <property type="entry name" value="NAD(P)-binding Rossmann-fold domains"/>
    <property type="match status" value="1"/>
</dbReference>
<dbReference type="GO" id="GO:0016616">
    <property type="term" value="F:oxidoreductase activity, acting on the CH-OH group of donors, NAD or NADP as acceptor"/>
    <property type="evidence" value="ECO:0007669"/>
    <property type="project" value="UniProtKB-ARBA"/>
</dbReference>
<reference evidence="5" key="1">
    <citation type="submission" date="2016-10" db="EMBL/GenBank/DDBJ databases">
        <authorList>
            <person name="Varghese N."/>
            <person name="Submissions S."/>
        </authorList>
    </citation>
    <scope>NUCLEOTIDE SEQUENCE [LARGE SCALE GENOMIC DNA]</scope>
    <source>
        <strain evidence="5">DSM 24729</strain>
    </source>
</reference>
<dbReference type="NCBIfam" id="NF006132">
    <property type="entry name" value="PRK08277.1"/>
    <property type="match status" value="1"/>
</dbReference>
<gene>
    <name evidence="4" type="ORF">SAMN04487992_10269</name>
</gene>
<dbReference type="InterPro" id="IPR036291">
    <property type="entry name" value="NAD(P)-bd_dom_sf"/>
</dbReference>
<evidence type="ECO:0000256" key="2">
    <source>
        <dbReference type="ARBA" id="ARBA00023002"/>
    </source>
</evidence>
<accession>A0A1G7E478</accession>
<dbReference type="RefSeq" id="WP_074537423.1">
    <property type="nucleotide sequence ID" value="NZ_CANLMK010000004.1"/>
</dbReference>
<dbReference type="GO" id="GO:0005975">
    <property type="term" value="P:carbohydrate metabolic process"/>
    <property type="evidence" value="ECO:0007669"/>
    <property type="project" value="UniProtKB-ARBA"/>
</dbReference>
<dbReference type="PANTHER" id="PTHR42760:SF115">
    <property type="entry name" value="3-OXOACYL-[ACYL-CARRIER-PROTEIN] REDUCTASE FABG"/>
    <property type="match status" value="1"/>
</dbReference>
<evidence type="ECO:0000256" key="3">
    <source>
        <dbReference type="RuleBase" id="RU000363"/>
    </source>
</evidence>
<dbReference type="Gene3D" id="3.40.50.720">
    <property type="entry name" value="NAD(P)-binding Rossmann-like Domain"/>
    <property type="match status" value="1"/>
</dbReference>
<evidence type="ECO:0000313" key="4">
    <source>
        <dbReference type="EMBL" id="SDE58266.1"/>
    </source>
</evidence>
<evidence type="ECO:0000313" key="5">
    <source>
        <dbReference type="Proteomes" id="UP000182114"/>
    </source>
</evidence>
<dbReference type="EMBL" id="FNBD01000002">
    <property type="protein sequence ID" value="SDE58266.1"/>
    <property type="molecule type" value="Genomic_DNA"/>
</dbReference>
<dbReference type="PRINTS" id="PR00080">
    <property type="entry name" value="SDRFAMILY"/>
</dbReference>
<evidence type="ECO:0000256" key="1">
    <source>
        <dbReference type="ARBA" id="ARBA00006484"/>
    </source>
</evidence>
<dbReference type="Pfam" id="PF00106">
    <property type="entry name" value="adh_short"/>
    <property type="match status" value="1"/>
</dbReference>
<dbReference type="PROSITE" id="PS00061">
    <property type="entry name" value="ADH_SHORT"/>
    <property type="match status" value="1"/>
</dbReference>
<organism evidence="4 5">
    <name type="scientific">Cellulophaga baltica</name>
    <dbReference type="NCBI Taxonomy" id="76594"/>
    <lineage>
        <taxon>Bacteria</taxon>
        <taxon>Pseudomonadati</taxon>
        <taxon>Bacteroidota</taxon>
        <taxon>Flavobacteriia</taxon>
        <taxon>Flavobacteriales</taxon>
        <taxon>Flavobacteriaceae</taxon>
        <taxon>Cellulophaga</taxon>
    </lineage>
</organism>
<keyword evidence="2" id="KW-0560">Oxidoreductase</keyword>
<dbReference type="FunFam" id="3.40.50.720:FF:000240">
    <property type="entry name" value="SDR family oxidoreductase"/>
    <property type="match status" value="1"/>
</dbReference>
<dbReference type="Proteomes" id="UP000182114">
    <property type="component" value="Unassembled WGS sequence"/>
</dbReference>
<proteinExistence type="inferred from homology"/>
<protein>
    <submittedName>
        <fullName evidence="4">NAD(P)-dependent dehydrogenase, short-chain alcohol dehydrogenase family</fullName>
    </submittedName>
</protein>
<dbReference type="InterPro" id="IPR002347">
    <property type="entry name" value="SDR_fam"/>
</dbReference>
<dbReference type="eggNOG" id="COG1028">
    <property type="taxonomic scope" value="Bacteria"/>
</dbReference>
<name>A0A1G7E478_9FLAO</name>
<keyword evidence="5" id="KW-1185">Reference proteome</keyword>
<comment type="similarity">
    <text evidence="1 3">Belongs to the short-chain dehydrogenases/reductases (SDR) family.</text>
</comment>